<dbReference type="AlphaFoldDB" id="A0A8S1N3Y5"/>
<keyword evidence="2" id="KW-1185">Reference proteome</keyword>
<accession>A0A8S1N3Y5</accession>
<gene>
    <name evidence="1" type="ORF">PSON_ATCC_30995.1.T0490078</name>
</gene>
<dbReference type="EMBL" id="CAJJDN010000049">
    <property type="protein sequence ID" value="CAD8085909.1"/>
    <property type="molecule type" value="Genomic_DNA"/>
</dbReference>
<proteinExistence type="predicted"/>
<comment type="caution">
    <text evidence="1">The sequence shown here is derived from an EMBL/GenBank/DDBJ whole genome shotgun (WGS) entry which is preliminary data.</text>
</comment>
<evidence type="ECO:0000313" key="2">
    <source>
        <dbReference type="Proteomes" id="UP000692954"/>
    </source>
</evidence>
<organism evidence="1 2">
    <name type="scientific">Paramecium sonneborni</name>
    <dbReference type="NCBI Taxonomy" id="65129"/>
    <lineage>
        <taxon>Eukaryota</taxon>
        <taxon>Sar</taxon>
        <taxon>Alveolata</taxon>
        <taxon>Ciliophora</taxon>
        <taxon>Intramacronucleata</taxon>
        <taxon>Oligohymenophorea</taxon>
        <taxon>Peniculida</taxon>
        <taxon>Parameciidae</taxon>
        <taxon>Paramecium</taxon>
    </lineage>
</organism>
<evidence type="ECO:0000313" key="1">
    <source>
        <dbReference type="EMBL" id="CAD8085909.1"/>
    </source>
</evidence>
<sequence length="79" mass="9583">MIQEMEINLDNKGLKYKKNPFKSSIASIKDVEQDSSKRKEKQSTIHYRKQKCILKQMNNKNIYIYEKTLEDVIKIQRRY</sequence>
<reference evidence="1" key="1">
    <citation type="submission" date="2021-01" db="EMBL/GenBank/DDBJ databases">
        <authorList>
            <consortium name="Genoscope - CEA"/>
            <person name="William W."/>
        </authorList>
    </citation>
    <scope>NUCLEOTIDE SEQUENCE</scope>
</reference>
<name>A0A8S1N3Y5_9CILI</name>
<dbReference type="Proteomes" id="UP000692954">
    <property type="component" value="Unassembled WGS sequence"/>
</dbReference>
<protein>
    <submittedName>
        <fullName evidence="1">Uncharacterized protein</fullName>
    </submittedName>
</protein>